<name>G3MAV8_9CAUD</name>
<accession>G3MAV8</accession>
<protein>
    <submittedName>
        <fullName evidence="1">Gp578</fullName>
    </submittedName>
</protein>
<dbReference type="GeneID" id="18563788"/>
<dbReference type="RefSeq" id="YP_009015870.1">
    <property type="nucleotide sequence ID" value="NC_023719.1"/>
</dbReference>
<proteinExistence type="predicted"/>
<dbReference type="EMBL" id="JN638751">
    <property type="protein sequence ID" value="AEO93823.1"/>
    <property type="molecule type" value="Genomic_DNA"/>
</dbReference>
<evidence type="ECO:0000313" key="2">
    <source>
        <dbReference type="Proteomes" id="UP000009273"/>
    </source>
</evidence>
<organism evidence="1 2">
    <name type="scientific">Bacillus phage G</name>
    <dbReference type="NCBI Taxonomy" id="2884420"/>
    <lineage>
        <taxon>Viruses</taxon>
        <taxon>Duplodnaviria</taxon>
        <taxon>Heunggongvirae</taxon>
        <taxon>Uroviricota</taxon>
        <taxon>Caudoviricetes</taxon>
        <taxon>Donellivirus</taxon>
        <taxon>Donellivirus gee</taxon>
    </lineage>
</organism>
<sequence>MLRAYEDRSFSYDRVSNDELELYIKNSIVCSDPSVIKKVVENWLSFNGSVLEFDELVCLTDFINNEEYMKKTLIVSDFSYRNMYCCLSLEFKHVNGTSYNQLRGGIVNVIKKLETDGFENFFLLVDNWQLYARGSITNEEMDKLRLEDEEESWLYDLL</sequence>
<evidence type="ECO:0000313" key="1">
    <source>
        <dbReference type="EMBL" id="AEO93823.1"/>
    </source>
</evidence>
<keyword evidence="2" id="KW-1185">Reference proteome</keyword>
<dbReference type="Proteomes" id="UP000009273">
    <property type="component" value="Segment"/>
</dbReference>
<reference evidence="1 2" key="1">
    <citation type="submission" date="2011-09" db="EMBL/GenBank/DDBJ databases">
        <authorList>
            <person name="Pope W.H."/>
            <person name="Pedulla M.L."/>
            <person name="Ford M.E."/>
            <person name="Peebles C.L."/>
            <person name="Hatfull G.H."/>
            <person name="Hendrix R.W."/>
        </authorList>
    </citation>
    <scope>NUCLEOTIDE SEQUENCE [LARGE SCALE GENOMIC DNA]</scope>
    <source>
        <strain evidence="1">G</strain>
    </source>
</reference>
<dbReference type="KEGG" id="vg:18563788"/>
<gene>
    <name evidence="1" type="primary">578</name>
    <name evidence="1" type="ORF">G_578</name>
</gene>